<dbReference type="Proteomes" id="UP001499915">
    <property type="component" value="Unassembled WGS sequence"/>
</dbReference>
<dbReference type="EMBL" id="BAAAET010000007">
    <property type="protein sequence ID" value="GAA0702228.1"/>
    <property type="molecule type" value="Genomic_DNA"/>
</dbReference>
<name>A0ABN1IBF6_9GAMM</name>
<gene>
    <name evidence="2" type="ORF">GCM10009104_34440</name>
</gene>
<accession>A0ABN1IBF6</accession>
<keyword evidence="1" id="KW-0472">Membrane</keyword>
<dbReference type="InterPro" id="IPR016936">
    <property type="entry name" value="UCP029693"/>
</dbReference>
<reference evidence="2 3" key="1">
    <citation type="journal article" date="2019" name="Int. J. Syst. Evol. Microbiol.">
        <title>The Global Catalogue of Microorganisms (GCM) 10K type strain sequencing project: providing services to taxonomists for standard genome sequencing and annotation.</title>
        <authorList>
            <consortium name="The Broad Institute Genomics Platform"/>
            <consortium name="The Broad Institute Genome Sequencing Center for Infectious Disease"/>
            <person name="Wu L."/>
            <person name="Ma J."/>
        </authorList>
    </citation>
    <scope>NUCLEOTIDE SEQUENCE [LARGE SCALE GENOMIC DNA]</scope>
    <source>
        <strain evidence="2 3">JCM 15134</strain>
    </source>
</reference>
<comment type="caution">
    <text evidence="2">The sequence shown here is derived from an EMBL/GenBank/DDBJ whole genome shotgun (WGS) entry which is preliminary data.</text>
</comment>
<evidence type="ECO:0000313" key="2">
    <source>
        <dbReference type="EMBL" id="GAA0702228.1"/>
    </source>
</evidence>
<proteinExistence type="predicted"/>
<feature type="transmembrane region" description="Helical" evidence="1">
    <location>
        <begin position="42"/>
        <end position="63"/>
    </location>
</feature>
<keyword evidence="3" id="KW-1185">Reference proteome</keyword>
<keyword evidence="1" id="KW-0812">Transmembrane</keyword>
<sequence>MQHSPLPLLQGHYIIKETRVERLERIWLTLWDSFNSARKLKLFIAAILAWLLVAAAFGIYWSFEPDRFDVSEQAKLQTQMDAPVTGAHTVSTLIHLTETLLDKPGGYISNDMTPPGIWLDNMPSWEFGVLVQVRDMSRALRKSFSRSQSQSTEDPALAKAEPLLHFDHRNWILPSSESEYRKSLKQLYDYRQRLADNEQPDAQFYARADNLRDWLGDVSTRLGSLSQRLSASVGQRRINTDLAGDSAGRQATEASEELEIKTPWMQIDNVFYEARGTAWALIHMLEAIERDFGDALDKKNARASVRQIIRELEATQSTIWSPMILNGTEFGFLSNHSLVMASYISRANAAIIDLRDLLSQG</sequence>
<organism evidence="2 3">
    <name type="scientific">Marinobacterium maritimum</name>
    <dbReference type="NCBI Taxonomy" id="500162"/>
    <lineage>
        <taxon>Bacteria</taxon>
        <taxon>Pseudomonadati</taxon>
        <taxon>Pseudomonadota</taxon>
        <taxon>Gammaproteobacteria</taxon>
        <taxon>Oceanospirillales</taxon>
        <taxon>Oceanospirillaceae</taxon>
        <taxon>Marinobacterium</taxon>
    </lineage>
</organism>
<dbReference type="Pfam" id="PF10095">
    <property type="entry name" value="DUF2333"/>
    <property type="match status" value="1"/>
</dbReference>
<dbReference type="RefSeq" id="WP_343808912.1">
    <property type="nucleotide sequence ID" value="NZ_BAAAET010000007.1"/>
</dbReference>
<protein>
    <submittedName>
        <fullName evidence="2">DUF2333 family protein</fullName>
    </submittedName>
</protein>
<keyword evidence="1" id="KW-1133">Transmembrane helix</keyword>
<evidence type="ECO:0000256" key="1">
    <source>
        <dbReference type="SAM" id="Phobius"/>
    </source>
</evidence>
<dbReference type="PIRSF" id="PIRSF029693">
    <property type="entry name" value="UCP029693"/>
    <property type="match status" value="1"/>
</dbReference>
<evidence type="ECO:0000313" key="3">
    <source>
        <dbReference type="Proteomes" id="UP001499915"/>
    </source>
</evidence>